<dbReference type="GO" id="GO:0005044">
    <property type="term" value="F:scavenger receptor activity"/>
    <property type="evidence" value="ECO:0007669"/>
    <property type="project" value="TreeGrafter"/>
</dbReference>
<dbReference type="GO" id="GO:0005901">
    <property type="term" value="C:caveola"/>
    <property type="evidence" value="ECO:0007669"/>
    <property type="project" value="UniProtKB-SubCell"/>
</dbReference>
<evidence type="ECO:0000313" key="16">
    <source>
        <dbReference type="Proteomes" id="UP000887116"/>
    </source>
</evidence>
<dbReference type="AlphaFoldDB" id="A0A8X6H0S1"/>
<feature type="transmembrane region" description="Helical" evidence="14">
    <location>
        <begin position="13"/>
        <end position="36"/>
    </location>
</feature>
<feature type="compositionally biased region" description="Polar residues" evidence="13">
    <location>
        <begin position="501"/>
        <end position="515"/>
    </location>
</feature>
<keyword evidence="16" id="KW-1185">Reference proteome</keyword>
<dbReference type="InterPro" id="IPR002159">
    <property type="entry name" value="CD36_fam"/>
</dbReference>
<reference evidence="15" key="1">
    <citation type="submission" date="2020-07" db="EMBL/GenBank/DDBJ databases">
        <title>Multicomponent nature underlies the extraordinary mechanical properties of spider dragline silk.</title>
        <authorList>
            <person name="Kono N."/>
            <person name="Nakamura H."/>
            <person name="Mori M."/>
            <person name="Yoshida Y."/>
            <person name="Ohtoshi R."/>
            <person name="Malay A.D."/>
            <person name="Moran D.A.P."/>
            <person name="Tomita M."/>
            <person name="Numata K."/>
            <person name="Arakawa K."/>
        </authorList>
    </citation>
    <scope>NUCLEOTIDE SEQUENCE</scope>
</reference>
<evidence type="ECO:0000256" key="10">
    <source>
        <dbReference type="ARBA" id="ARBA00023180"/>
    </source>
</evidence>
<evidence type="ECO:0000256" key="8">
    <source>
        <dbReference type="ARBA" id="ARBA00023157"/>
    </source>
</evidence>
<evidence type="ECO:0000313" key="15">
    <source>
        <dbReference type="EMBL" id="GFR14324.1"/>
    </source>
</evidence>
<name>A0A8X6H0S1_TRICU</name>
<evidence type="ECO:0000256" key="3">
    <source>
        <dbReference type="ARBA" id="ARBA00010532"/>
    </source>
</evidence>
<evidence type="ECO:0000256" key="7">
    <source>
        <dbReference type="ARBA" id="ARBA00023136"/>
    </source>
</evidence>
<dbReference type="PRINTS" id="PR01609">
    <property type="entry name" value="CD36FAMILY"/>
</dbReference>
<evidence type="ECO:0000256" key="13">
    <source>
        <dbReference type="SAM" id="MobiDB-lite"/>
    </source>
</evidence>
<dbReference type="Proteomes" id="UP000887116">
    <property type="component" value="Unassembled WGS sequence"/>
</dbReference>
<protein>
    <recommendedName>
        <fullName evidence="11">Scavenger receptor class B member 1</fullName>
    </recommendedName>
    <alternativeName>
        <fullName evidence="12">SR-BI</fullName>
    </alternativeName>
</protein>
<dbReference type="PANTHER" id="PTHR11923:SF110">
    <property type="entry name" value="SCAVENGER RECEPTOR CLASS B MEMBER 1"/>
    <property type="match status" value="1"/>
</dbReference>
<proteinExistence type="inferred from homology"/>
<gene>
    <name evidence="15" type="primary">SCARB1</name>
    <name evidence="15" type="ORF">TNCT_82451</name>
</gene>
<dbReference type="PANTHER" id="PTHR11923">
    <property type="entry name" value="SCAVENGER RECEPTOR CLASS B TYPE-1 SR-B1"/>
    <property type="match status" value="1"/>
</dbReference>
<keyword evidence="8" id="KW-1015">Disulfide bond</keyword>
<sequence length="545" mass="61315">MAVRCMSRKCAKIVLWASVAILIVSTIILILFPTIYKNQLKKDIALVDGSLMTNIWRDVPLPIYERLYFFNITNEEEFLNHGKPLNVTEAGPYTYSSRWVKYNPVWHSNGTVSYKEIRTYQFVRSLSIGDQDDIINTLNGPMIIAADILKNYNIGFRIAASILLKLNSENIITQKSVRELVYDGYEDTIIKFAPLFKKGLPFKNGRFSWLYGKNATDDGLFTVFTGVDDQSQTNMINNLNGFDKLNFWKGDSCNMINGTNIEVGPPLPKNPQSYTFYQTIFCRSLTFDYTGDETHFGIPAKRFKPPKDIFANGSDNYANSCFDLVEGRPSGVLDVRPCQFDAPVLLSFPHFYMADPSYRKNVHGLNPNDEAHGSHLDVEPVTGASVDVQVRFQLNLQMSRVRGVFQFDDVLEGVFPVFWVGLEIQLNDDWANFFKSNLNNPKIIAYSVLGGLVVISLILIIISLVVLRLSNIEDDDDPLIDVKEEHRENLSKKVIVPNYDSSGSYEKSNPSTGVSNKGLDLSSETKPAMSKAAEASVLTIHPTTP</sequence>
<keyword evidence="6 14" id="KW-1133">Transmembrane helix</keyword>
<evidence type="ECO:0000256" key="6">
    <source>
        <dbReference type="ARBA" id="ARBA00022989"/>
    </source>
</evidence>
<feature type="transmembrane region" description="Helical" evidence="14">
    <location>
        <begin position="443"/>
        <end position="467"/>
    </location>
</feature>
<evidence type="ECO:0000256" key="12">
    <source>
        <dbReference type="ARBA" id="ARBA00042244"/>
    </source>
</evidence>
<evidence type="ECO:0000256" key="5">
    <source>
        <dbReference type="ARBA" id="ARBA00022692"/>
    </source>
</evidence>
<dbReference type="Pfam" id="PF01130">
    <property type="entry name" value="CD36"/>
    <property type="match status" value="1"/>
</dbReference>
<keyword evidence="5 14" id="KW-0812">Transmembrane</keyword>
<keyword evidence="4" id="KW-1003">Cell membrane</keyword>
<comment type="caution">
    <text evidence="15">The sequence shown here is derived from an EMBL/GenBank/DDBJ whole genome shotgun (WGS) entry which is preliminary data.</text>
</comment>
<dbReference type="InterPro" id="IPR005428">
    <property type="entry name" value="CD36/SCARB1/SNMP1"/>
</dbReference>
<evidence type="ECO:0000256" key="1">
    <source>
        <dbReference type="ARBA" id="ARBA00004189"/>
    </source>
</evidence>
<evidence type="ECO:0000256" key="11">
    <source>
        <dbReference type="ARBA" id="ARBA00040821"/>
    </source>
</evidence>
<comment type="subcellular location">
    <subcellularLocation>
        <location evidence="2">Cell membrane</location>
        <topology evidence="2">Multi-pass membrane protein</topology>
    </subcellularLocation>
    <subcellularLocation>
        <location evidence="1">Membrane</location>
        <location evidence="1">Caveola</location>
        <topology evidence="1">Multi-pass membrane protein</topology>
    </subcellularLocation>
</comment>
<evidence type="ECO:0000256" key="2">
    <source>
        <dbReference type="ARBA" id="ARBA00004651"/>
    </source>
</evidence>
<evidence type="ECO:0000256" key="14">
    <source>
        <dbReference type="SAM" id="Phobius"/>
    </source>
</evidence>
<feature type="region of interest" description="Disordered" evidence="13">
    <location>
        <begin position="501"/>
        <end position="545"/>
    </location>
</feature>
<dbReference type="OrthoDB" id="514335at2759"/>
<organism evidence="15 16">
    <name type="scientific">Trichonephila clavata</name>
    <name type="common">Joro spider</name>
    <name type="synonym">Nephila clavata</name>
    <dbReference type="NCBI Taxonomy" id="2740835"/>
    <lineage>
        <taxon>Eukaryota</taxon>
        <taxon>Metazoa</taxon>
        <taxon>Ecdysozoa</taxon>
        <taxon>Arthropoda</taxon>
        <taxon>Chelicerata</taxon>
        <taxon>Arachnida</taxon>
        <taxon>Araneae</taxon>
        <taxon>Araneomorphae</taxon>
        <taxon>Entelegynae</taxon>
        <taxon>Araneoidea</taxon>
        <taxon>Nephilidae</taxon>
        <taxon>Trichonephila</taxon>
    </lineage>
</organism>
<dbReference type="PRINTS" id="PR01610">
    <property type="entry name" value="CD36ANTIGEN"/>
</dbReference>
<keyword evidence="7 14" id="KW-0472">Membrane</keyword>
<accession>A0A8X6H0S1</accession>
<dbReference type="EMBL" id="BMAO01027070">
    <property type="protein sequence ID" value="GFR14324.1"/>
    <property type="molecule type" value="Genomic_DNA"/>
</dbReference>
<evidence type="ECO:0000256" key="4">
    <source>
        <dbReference type="ARBA" id="ARBA00022475"/>
    </source>
</evidence>
<comment type="similarity">
    <text evidence="3">Belongs to the CD36 family.</text>
</comment>
<keyword evidence="9 15" id="KW-0675">Receptor</keyword>
<dbReference type="GO" id="GO:0005737">
    <property type="term" value="C:cytoplasm"/>
    <property type="evidence" value="ECO:0007669"/>
    <property type="project" value="TreeGrafter"/>
</dbReference>
<keyword evidence="10" id="KW-0325">Glycoprotein</keyword>
<evidence type="ECO:0000256" key="9">
    <source>
        <dbReference type="ARBA" id="ARBA00023170"/>
    </source>
</evidence>